<feature type="transmembrane region" description="Helical" evidence="6">
    <location>
        <begin position="260"/>
        <end position="279"/>
    </location>
</feature>
<keyword evidence="3 6" id="KW-0812">Transmembrane</keyword>
<feature type="transmembrane region" description="Helical" evidence="6">
    <location>
        <begin position="379"/>
        <end position="398"/>
    </location>
</feature>
<keyword evidence="4 6" id="KW-1133">Transmembrane helix</keyword>
<dbReference type="EMBL" id="KF644575">
    <property type="protein sequence ID" value="AII81350.1"/>
    <property type="molecule type" value="Genomic_DNA"/>
</dbReference>
<dbReference type="InterPro" id="IPR007764">
    <property type="entry name" value="Herpes_UL43"/>
</dbReference>
<evidence type="ECO:0000256" key="4">
    <source>
        <dbReference type="ARBA" id="ARBA00022989"/>
    </source>
</evidence>
<dbReference type="Proteomes" id="UP000118449">
    <property type="component" value="Segment"/>
</dbReference>
<evidence type="ECO:0000313" key="9">
    <source>
        <dbReference type="EMBL" id="AII81350.1"/>
    </source>
</evidence>
<evidence type="ECO:0000256" key="6">
    <source>
        <dbReference type="SAM" id="Phobius"/>
    </source>
</evidence>
<feature type="transmembrane region" description="Helical" evidence="6">
    <location>
        <begin position="38"/>
        <end position="58"/>
    </location>
</feature>
<dbReference type="Proteomes" id="UP000102843">
    <property type="component" value="Segment"/>
</dbReference>
<dbReference type="Pfam" id="PF05072">
    <property type="entry name" value="Herpes_UL43"/>
    <property type="match status" value="1"/>
</dbReference>
<evidence type="ECO:0000313" key="8">
    <source>
        <dbReference type="EMBL" id="AII81270.1"/>
    </source>
</evidence>
<keyword evidence="5 6" id="KW-0472">Membrane</keyword>
<feature type="transmembrane region" description="Helical" evidence="6">
    <location>
        <begin position="70"/>
        <end position="87"/>
    </location>
</feature>
<dbReference type="EMBL" id="KF644574">
    <property type="protein sequence ID" value="AII81270.1"/>
    <property type="molecule type" value="Genomic_DNA"/>
</dbReference>
<evidence type="ECO:0000256" key="3">
    <source>
        <dbReference type="ARBA" id="ARBA00022692"/>
    </source>
</evidence>
<sequence>MMYQPDREPGEDSCLVLSSSSVQRCTGSQRGCMPCTWAASKAFVGIGLQACVLTSSILHIDLLTRNSTCLILMIISMYVLSLIRVPISKMETIVTVCRSIQALATLVAASVWVAGSAVKKEHLLMVVTVCILFVFIAGTQISLFYVICSANGTGTHFRASLLAIIGGCVLGVSVKLVELKDVPIGMGIAIAIIASCQDFGIALRDTCHYRIGRYACMRTFTDLGRGINYRWVTDVEAVPKIEEVAEEKVSLFKFFKEMPGVIFSPAVGTHATPIIWIVLRLVYGISNVWQTPAYVVFCLTVGHVSAMLLEQLVVRVNYTAEASSGIHSTAHAVCMVLAAFGYGVAAPLSLAFTVSGGILGALYLRKRATGARRLAATHISRWLIVCVYVAAGLCYATIITH</sequence>
<accession>A0A076JYG2</accession>
<reference evidence="11 12" key="2">
    <citation type="journal article" date="2014" name="J. Vet. Med. Sci.">
        <title>Full Genome Sequences of Zebra-Borne Equine Herpesvirus Type 1 Isolated from Zebra, Onager and Thomson's Gazelle.</title>
        <authorList>
            <person name="Guo X."/>
            <person name="Izume S."/>
            <person name="Okada A."/>
            <person name="Ohya K."/>
            <person name="Kimura T."/>
            <person name="Fukushi H."/>
        </authorList>
    </citation>
    <scope>NUCLEOTIDE SEQUENCE [LARGE SCALE GENOMIC DNA]</scope>
    <source>
        <strain evidence="9">94-137</strain>
        <strain evidence="10">T-529 10/84</strain>
        <strain evidence="8">T-616</strain>
        <strain evidence="7">T616 delta71</strain>
    </source>
</reference>
<evidence type="ECO:0000313" key="12">
    <source>
        <dbReference type="Proteomes" id="UP000106683"/>
    </source>
</evidence>
<feature type="transmembrane region" description="Helical" evidence="6">
    <location>
        <begin position="99"/>
        <end position="118"/>
    </location>
</feature>
<dbReference type="EMBL" id="KF644573">
    <property type="protein sequence ID" value="AII81191.1"/>
    <property type="molecule type" value="Genomic_DNA"/>
</dbReference>
<dbReference type="Proteomes" id="UP000106683">
    <property type="component" value="Segment"/>
</dbReference>
<comment type="subcellular location">
    <subcellularLocation>
        <location evidence="1">Membrane</location>
        <topology evidence="1">Multi-pass membrane protein</topology>
    </subcellularLocation>
</comment>
<evidence type="ECO:0000313" key="11">
    <source>
        <dbReference type="Proteomes" id="UP000102843"/>
    </source>
</evidence>
<feature type="transmembrane region" description="Helical" evidence="6">
    <location>
        <begin position="330"/>
        <end position="359"/>
    </location>
</feature>
<feature type="transmembrane region" description="Helical" evidence="6">
    <location>
        <begin position="159"/>
        <end position="177"/>
    </location>
</feature>
<evidence type="ECO:0000313" key="13">
    <source>
        <dbReference type="Proteomes" id="UP000118449"/>
    </source>
</evidence>
<dbReference type="GO" id="GO:0016020">
    <property type="term" value="C:membrane"/>
    <property type="evidence" value="ECO:0007669"/>
    <property type="project" value="UniProtKB-SubCell"/>
</dbReference>
<reference evidence="10 13" key="1">
    <citation type="journal article" date="1985" name="J. Am. Vet. Med. Assoc.">
        <title>Equine herpesvirus type 1 abortion in an onager and suspected herpesvirus myelitis in a zebra.</title>
        <authorList>
            <person name="Fukushi H."/>
            <person name="Guo X."/>
            <person name="Kimura T."/>
        </authorList>
    </citation>
    <scope>NUCLEOTIDE SEQUENCE [LARGE SCALE GENOMIC DNA]</scope>
    <source>
        <strain evidence="10">T-529 10/84</strain>
    </source>
</reference>
<evidence type="ECO:0000256" key="2">
    <source>
        <dbReference type="ARBA" id="ARBA00008930"/>
    </source>
</evidence>
<feature type="transmembrane region" description="Helical" evidence="6">
    <location>
        <begin position="183"/>
        <end position="203"/>
    </location>
</feature>
<proteinExistence type="inferred from homology"/>
<evidence type="ECO:0000313" key="10">
    <source>
        <dbReference type="EMBL" id="AII81748.1"/>
    </source>
</evidence>
<protein>
    <submittedName>
        <fullName evidence="7">Membrane protein</fullName>
    </submittedName>
</protein>
<dbReference type="EMBL" id="KF644580">
    <property type="protein sequence ID" value="AII81748.1"/>
    <property type="molecule type" value="Genomic_DNA"/>
</dbReference>
<dbReference type="Proteomes" id="UP000145961">
    <property type="component" value="Segment"/>
</dbReference>
<dbReference type="GO" id="GO:0019033">
    <property type="term" value="C:viral tegument"/>
    <property type="evidence" value="ECO:0007669"/>
    <property type="project" value="InterPro"/>
</dbReference>
<name>A0A076JYG2_9ALPH</name>
<evidence type="ECO:0000313" key="7">
    <source>
        <dbReference type="EMBL" id="AII81191.1"/>
    </source>
</evidence>
<organism evidence="7 12">
    <name type="scientific">Equid alphaherpesvirus 1</name>
    <name type="common">Equine herpesvirus 1</name>
    <dbReference type="NCBI Taxonomy" id="10326"/>
    <lineage>
        <taxon>Viruses</taxon>
        <taxon>Duplodnaviria</taxon>
        <taxon>Heunggongvirae</taxon>
        <taxon>Peploviricota</taxon>
        <taxon>Herviviricetes</taxon>
        <taxon>Herpesvirales</taxon>
        <taxon>Orthoherpesviridae</taxon>
        <taxon>Alphaherpesvirinae</taxon>
        <taxon>Varicellovirus</taxon>
        <taxon>Varicellovirus equidalpha1</taxon>
    </lineage>
</organism>
<comment type="similarity">
    <text evidence="2">Belongs to the alphaherpesvirinae HHV-1 UL43 family.</text>
</comment>
<feature type="transmembrane region" description="Helical" evidence="6">
    <location>
        <begin position="124"/>
        <end position="147"/>
    </location>
</feature>
<evidence type="ECO:0000256" key="1">
    <source>
        <dbReference type="ARBA" id="ARBA00004141"/>
    </source>
</evidence>
<evidence type="ECO:0000256" key="5">
    <source>
        <dbReference type="ARBA" id="ARBA00023136"/>
    </source>
</evidence>